<keyword evidence="12" id="KW-1185">Reference proteome</keyword>
<dbReference type="SUPFAM" id="SSF90123">
    <property type="entry name" value="ABC transporter transmembrane region"/>
    <property type="match status" value="1"/>
</dbReference>
<dbReference type="PROSITE" id="PS50893">
    <property type="entry name" value="ABC_TRANSPORTER_2"/>
    <property type="match status" value="1"/>
</dbReference>
<dbReference type="PANTHER" id="PTHR43394:SF1">
    <property type="entry name" value="ATP-BINDING CASSETTE SUB-FAMILY B MEMBER 10, MITOCHONDRIAL"/>
    <property type="match status" value="1"/>
</dbReference>
<evidence type="ECO:0000256" key="1">
    <source>
        <dbReference type="ARBA" id="ARBA00004651"/>
    </source>
</evidence>
<comment type="caution">
    <text evidence="11">The sequence shown here is derived from an EMBL/GenBank/DDBJ whole genome shotgun (WGS) entry which is preliminary data.</text>
</comment>
<feature type="domain" description="ABC transporter" evidence="9">
    <location>
        <begin position="378"/>
        <end position="612"/>
    </location>
</feature>
<dbReference type="PROSITE" id="PS50929">
    <property type="entry name" value="ABC_TM1F"/>
    <property type="match status" value="1"/>
</dbReference>
<evidence type="ECO:0000256" key="6">
    <source>
        <dbReference type="ARBA" id="ARBA00023136"/>
    </source>
</evidence>
<sequence>MAKPAAEANAGPRPNPFQMGMGQGPGRGPIEKVRAKNTKTTLLRIWGYLRQQRFGLIAVLVSTAISTGLSLLAPYLLGRAVDLYIMPRKAAGLWQMCLLLLAVYMCGVLFTWIQQFVMAGVSQGTVRAMRHDLFVKFQTLPLRYFDIRTHGELMSRTTNDISNVSNTLNQSVIQLISSVLMLVGSVAMMLIQNVWMTLVTIITIPLITTVTKRITKYTRKYFSYQQKNLGEVNGFVEETITGQRVIKVFHREEKALNEFKTINDRLRKVGVKAQSLSGSMGPLMNAMGNLNFAIIAVAGGLMAFHHMITIGIIVSFLNYSRQFSQPINQLANQYNMVQSAVAGAERVFEVIDETSEYEDESGQLHVVNDSDFRVVGDVKLQDVNFGYVDGVPVLKHVSLHARPGETIALVGPTGAGKTTIVNLLTRFYEIQSGNITIDDVDIHTLDKQVLRRQLGIVLQDAYLFSGTIRENIRFGRLDATDAEVEAAAKLANADAFIRKLPQEYDTPLAAEGSNLSHGQRQLITIARAILADPAILILDEATSSVDTRTELHIQEAMQRLMQGRTNFVVAHRLSTIRNADQILVIHGGEIVERGTHEQLLEHRGFYHGLYMSQFARFSGARE</sequence>
<evidence type="ECO:0000256" key="7">
    <source>
        <dbReference type="SAM" id="MobiDB-lite"/>
    </source>
</evidence>
<organism evidence="11 12">
    <name type="scientific">Alicyclobacillus fodiniaquatilis</name>
    <dbReference type="NCBI Taxonomy" id="1661150"/>
    <lineage>
        <taxon>Bacteria</taxon>
        <taxon>Bacillati</taxon>
        <taxon>Bacillota</taxon>
        <taxon>Bacilli</taxon>
        <taxon>Bacillales</taxon>
        <taxon>Alicyclobacillaceae</taxon>
        <taxon>Alicyclobacillus</taxon>
    </lineage>
</organism>
<dbReference type="Proteomes" id="UP001597079">
    <property type="component" value="Unassembled WGS sequence"/>
</dbReference>
<dbReference type="Pfam" id="PF00664">
    <property type="entry name" value="ABC_membrane"/>
    <property type="match status" value="1"/>
</dbReference>
<dbReference type="CDD" id="cd03254">
    <property type="entry name" value="ABCC_Glucan_exporter_like"/>
    <property type="match status" value="1"/>
</dbReference>
<dbReference type="InterPro" id="IPR003439">
    <property type="entry name" value="ABC_transporter-like_ATP-bd"/>
</dbReference>
<dbReference type="Gene3D" id="1.20.1560.10">
    <property type="entry name" value="ABC transporter type 1, transmembrane domain"/>
    <property type="match status" value="1"/>
</dbReference>
<feature type="transmembrane region" description="Helical" evidence="8">
    <location>
        <begin position="290"/>
        <end position="317"/>
    </location>
</feature>
<feature type="region of interest" description="Disordered" evidence="7">
    <location>
        <begin position="1"/>
        <end position="23"/>
    </location>
</feature>
<dbReference type="CDD" id="cd18547">
    <property type="entry name" value="ABC_6TM_Tm288_like"/>
    <property type="match status" value="1"/>
</dbReference>
<evidence type="ECO:0000256" key="4">
    <source>
        <dbReference type="ARBA" id="ARBA00022840"/>
    </source>
</evidence>
<feature type="transmembrane region" description="Helical" evidence="8">
    <location>
        <begin position="54"/>
        <end position="73"/>
    </location>
</feature>
<evidence type="ECO:0000259" key="9">
    <source>
        <dbReference type="PROSITE" id="PS50893"/>
    </source>
</evidence>
<dbReference type="SMART" id="SM00382">
    <property type="entry name" value="AAA"/>
    <property type="match status" value="1"/>
</dbReference>
<gene>
    <name evidence="11" type="ORF">ACFSB2_03715</name>
</gene>
<evidence type="ECO:0000313" key="12">
    <source>
        <dbReference type="Proteomes" id="UP001597079"/>
    </source>
</evidence>
<proteinExistence type="predicted"/>
<evidence type="ECO:0000256" key="5">
    <source>
        <dbReference type="ARBA" id="ARBA00022989"/>
    </source>
</evidence>
<dbReference type="EMBL" id="JBHUCX010000013">
    <property type="protein sequence ID" value="MFD1673816.1"/>
    <property type="molecule type" value="Genomic_DNA"/>
</dbReference>
<keyword evidence="2 8" id="KW-0812">Transmembrane</keyword>
<protein>
    <submittedName>
        <fullName evidence="11">ABC transporter ATP-binding protein</fullName>
    </submittedName>
</protein>
<dbReference type="InterPro" id="IPR027417">
    <property type="entry name" value="P-loop_NTPase"/>
</dbReference>
<dbReference type="InterPro" id="IPR011527">
    <property type="entry name" value="ABC1_TM_dom"/>
</dbReference>
<dbReference type="PANTHER" id="PTHR43394">
    <property type="entry name" value="ATP-DEPENDENT PERMEASE MDL1, MITOCHONDRIAL"/>
    <property type="match status" value="1"/>
</dbReference>
<keyword evidence="3" id="KW-0547">Nucleotide-binding</keyword>
<keyword evidence="6 8" id="KW-0472">Membrane</keyword>
<evidence type="ECO:0000256" key="3">
    <source>
        <dbReference type="ARBA" id="ARBA00022741"/>
    </source>
</evidence>
<dbReference type="GO" id="GO:0005524">
    <property type="term" value="F:ATP binding"/>
    <property type="evidence" value="ECO:0007669"/>
    <property type="project" value="UniProtKB-KW"/>
</dbReference>
<keyword evidence="5 8" id="KW-1133">Transmembrane helix</keyword>
<comment type="subcellular location">
    <subcellularLocation>
        <location evidence="1">Cell membrane</location>
        <topology evidence="1">Multi-pass membrane protein</topology>
    </subcellularLocation>
</comment>
<reference evidence="12" key="1">
    <citation type="journal article" date="2019" name="Int. J. Syst. Evol. Microbiol.">
        <title>The Global Catalogue of Microorganisms (GCM) 10K type strain sequencing project: providing services to taxonomists for standard genome sequencing and annotation.</title>
        <authorList>
            <consortium name="The Broad Institute Genomics Platform"/>
            <consortium name="The Broad Institute Genome Sequencing Center for Infectious Disease"/>
            <person name="Wu L."/>
            <person name="Ma J."/>
        </authorList>
    </citation>
    <scope>NUCLEOTIDE SEQUENCE [LARGE SCALE GENOMIC DNA]</scope>
    <source>
        <strain evidence="12">CGMCC 1.12286</strain>
    </source>
</reference>
<dbReference type="RefSeq" id="WP_377941366.1">
    <property type="nucleotide sequence ID" value="NZ_JBHUCX010000013.1"/>
</dbReference>
<name>A0ABW4JBV9_9BACL</name>
<dbReference type="Gene3D" id="3.40.50.300">
    <property type="entry name" value="P-loop containing nucleotide triphosphate hydrolases"/>
    <property type="match status" value="1"/>
</dbReference>
<dbReference type="InterPro" id="IPR036640">
    <property type="entry name" value="ABC1_TM_sf"/>
</dbReference>
<evidence type="ECO:0000256" key="2">
    <source>
        <dbReference type="ARBA" id="ARBA00022692"/>
    </source>
</evidence>
<feature type="transmembrane region" description="Helical" evidence="8">
    <location>
        <begin position="93"/>
        <end position="113"/>
    </location>
</feature>
<dbReference type="PROSITE" id="PS00211">
    <property type="entry name" value="ABC_TRANSPORTER_1"/>
    <property type="match status" value="1"/>
</dbReference>
<feature type="transmembrane region" description="Helical" evidence="8">
    <location>
        <begin position="197"/>
        <end position="215"/>
    </location>
</feature>
<dbReference type="InterPro" id="IPR003593">
    <property type="entry name" value="AAA+_ATPase"/>
</dbReference>
<dbReference type="SUPFAM" id="SSF52540">
    <property type="entry name" value="P-loop containing nucleoside triphosphate hydrolases"/>
    <property type="match status" value="1"/>
</dbReference>
<evidence type="ECO:0000259" key="10">
    <source>
        <dbReference type="PROSITE" id="PS50929"/>
    </source>
</evidence>
<dbReference type="InterPro" id="IPR017871">
    <property type="entry name" value="ABC_transporter-like_CS"/>
</dbReference>
<feature type="transmembrane region" description="Helical" evidence="8">
    <location>
        <begin position="172"/>
        <end position="191"/>
    </location>
</feature>
<evidence type="ECO:0000256" key="8">
    <source>
        <dbReference type="SAM" id="Phobius"/>
    </source>
</evidence>
<accession>A0ABW4JBV9</accession>
<dbReference type="InterPro" id="IPR039421">
    <property type="entry name" value="Type_1_exporter"/>
</dbReference>
<feature type="domain" description="ABC transmembrane type-1" evidence="10">
    <location>
        <begin position="57"/>
        <end position="339"/>
    </location>
</feature>
<evidence type="ECO:0000313" key="11">
    <source>
        <dbReference type="EMBL" id="MFD1673816.1"/>
    </source>
</evidence>
<dbReference type="Pfam" id="PF00005">
    <property type="entry name" value="ABC_tran"/>
    <property type="match status" value="1"/>
</dbReference>
<keyword evidence="4 11" id="KW-0067">ATP-binding</keyword>